<keyword evidence="6 14" id="KW-0812">Transmembrane</keyword>
<dbReference type="RefSeq" id="WP_315604249.1">
    <property type="nucleotide sequence ID" value="NZ_CP130318.1"/>
</dbReference>
<organism evidence="16 17">
    <name type="scientific">Paenibacillus aurantius</name>
    <dbReference type="NCBI Taxonomy" id="2918900"/>
    <lineage>
        <taxon>Bacteria</taxon>
        <taxon>Bacillati</taxon>
        <taxon>Bacillota</taxon>
        <taxon>Bacilli</taxon>
        <taxon>Bacillales</taxon>
        <taxon>Paenibacillaceae</taxon>
        <taxon>Paenibacillus</taxon>
    </lineage>
</organism>
<accession>A0AA96LE68</accession>
<dbReference type="InterPro" id="IPR036890">
    <property type="entry name" value="HATPase_C_sf"/>
</dbReference>
<reference evidence="16 17" key="1">
    <citation type="submission" date="2022-02" db="EMBL/GenBank/DDBJ databases">
        <title>Paenibacillus sp. MBLB1776 Whole Genome Shotgun Sequencing.</title>
        <authorList>
            <person name="Hwang C.Y."/>
            <person name="Cho E.-S."/>
            <person name="Seo M.-J."/>
        </authorList>
    </citation>
    <scope>NUCLEOTIDE SEQUENCE [LARGE SCALE GENOMIC DNA]</scope>
    <source>
        <strain evidence="16 17">MBLB1776</strain>
    </source>
</reference>
<evidence type="ECO:0000259" key="15">
    <source>
        <dbReference type="PROSITE" id="PS50109"/>
    </source>
</evidence>
<dbReference type="InterPro" id="IPR003661">
    <property type="entry name" value="HisK_dim/P_dom"/>
</dbReference>
<dbReference type="PANTHER" id="PTHR45453:SF2">
    <property type="entry name" value="HISTIDINE KINASE"/>
    <property type="match status" value="1"/>
</dbReference>
<dbReference type="InterPro" id="IPR003594">
    <property type="entry name" value="HATPase_dom"/>
</dbReference>
<feature type="domain" description="Histidine kinase" evidence="15">
    <location>
        <begin position="116"/>
        <end position="319"/>
    </location>
</feature>
<evidence type="ECO:0000256" key="14">
    <source>
        <dbReference type="SAM" id="Phobius"/>
    </source>
</evidence>
<evidence type="ECO:0000256" key="3">
    <source>
        <dbReference type="ARBA" id="ARBA00012438"/>
    </source>
</evidence>
<evidence type="ECO:0000256" key="12">
    <source>
        <dbReference type="ARBA" id="ARBA00023136"/>
    </source>
</evidence>
<dbReference type="GO" id="GO:0005524">
    <property type="term" value="F:ATP binding"/>
    <property type="evidence" value="ECO:0007669"/>
    <property type="project" value="UniProtKB-KW"/>
</dbReference>
<evidence type="ECO:0000256" key="7">
    <source>
        <dbReference type="ARBA" id="ARBA00022741"/>
    </source>
</evidence>
<dbReference type="PROSITE" id="PS50109">
    <property type="entry name" value="HIS_KIN"/>
    <property type="match status" value="1"/>
</dbReference>
<keyword evidence="7" id="KW-0547">Nucleotide-binding</keyword>
<dbReference type="InterPro" id="IPR036097">
    <property type="entry name" value="HisK_dim/P_sf"/>
</dbReference>
<dbReference type="GO" id="GO:0016036">
    <property type="term" value="P:cellular response to phosphate starvation"/>
    <property type="evidence" value="ECO:0007669"/>
    <property type="project" value="TreeGrafter"/>
</dbReference>
<keyword evidence="10 14" id="KW-1133">Transmembrane helix</keyword>
<dbReference type="AlphaFoldDB" id="A0AA96LE68"/>
<evidence type="ECO:0000256" key="9">
    <source>
        <dbReference type="ARBA" id="ARBA00022840"/>
    </source>
</evidence>
<dbReference type="InterPro" id="IPR005467">
    <property type="entry name" value="His_kinase_dom"/>
</dbReference>
<evidence type="ECO:0000313" key="16">
    <source>
        <dbReference type="EMBL" id="WNQ10475.1"/>
    </source>
</evidence>
<keyword evidence="9" id="KW-0067">ATP-binding</keyword>
<feature type="compositionally biased region" description="Low complexity" evidence="13">
    <location>
        <begin position="339"/>
        <end position="354"/>
    </location>
</feature>
<evidence type="ECO:0000256" key="4">
    <source>
        <dbReference type="ARBA" id="ARBA00022475"/>
    </source>
</evidence>
<dbReference type="GO" id="GO:0000155">
    <property type="term" value="F:phosphorelay sensor kinase activity"/>
    <property type="evidence" value="ECO:0007669"/>
    <property type="project" value="InterPro"/>
</dbReference>
<evidence type="ECO:0000256" key="1">
    <source>
        <dbReference type="ARBA" id="ARBA00000085"/>
    </source>
</evidence>
<protein>
    <recommendedName>
        <fullName evidence="3">histidine kinase</fullName>
        <ecNumber evidence="3">2.7.13.3</ecNumber>
    </recommendedName>
</protein>
<feature type="compositionally biased region" description="Basic and acidic residues" evidence="13">
    <location>
        <begin position="325"/>
        <end position="337"/>
    </location>
</feature>
<dbReference type="Gene3D" id="3.30.565.10">
    <property type="entry name" value="Histidine kinase-like ATPase, C-terminal domain"/>
    <property type="match status" value="1"/>
</dbReference>
<keyword evidence="17" id="KW-1185">Reference proteome</keyword>
<evidence type="ECO:0000256" key="2">
    <source>
        <dbReference type="ARBA" id="ARBA00004651"/>
    </source>
</evidence>
<name>A0AA96LE68_9BACL</name>
<keyword evidence="11" id="KW-0902">Two-component regulatory system</keyword>
<dbReference type="PANTHER" id="PTHR45453">
    <property type="entry name" value="PHOSPHATE REGULON SENSOR PROTEIN PHOR"/>
    <property type="match status" value="1"/>
</dbReference>
<dbReference type="SUPFAM" id="SSF55874">
    <property type="entry name" value="ATPase domain of HSP90 chaperone/DNA topoisomerase II/histidine kinase"/>
    <property type="match status" value="1"/>
</dbReference>
<keyword evidence="5 16" id="KW-0808">Transferase</keyword>
<dbReference type="CDD" id="cd00082">
    <property type="entry name" value="HisKA"/>
    <property type="match status" value="1"/>
</dbReference>
<feature type="region of interest" description="Disordered" evidence="13">
    <location>
        <begin position="325"/>
        <end position="354"/>
    </location>
</feature>
<keyword evidence="12 14" id="KW-0472">Membrane</keyword>
<feature type="transmembrane region" description="Helical" evidence="14">
    <location>
        <begin position="36"/>
        <end position="58"/>
    </location>
</feature>
<evidence type="ECO:0000256" key="6">
    <source>
        <dbReference type="ARBA" id="ARBA00022692"/>
    </source>
</evidence>
<dbReference type="EC" id="2.7.13.3" evidence="3"/>
<comment type="subcellular location">
    <subcellularLocation>
        <location evidence="2">Cell membrane</location>
        <topology evidence="2">Multi-pass membrane protein</topology>
    </subcellularLocation>
</comment>
<evidence type="ECO:0000256" key="13">
    <source>
        <dbReference type="SAM" id="MobiDB-lite"/>
    </source>
</evidence>
<dbReference type="SUPFAM" id="SSF47384">
    <property type="entry name" value="Homodimeric domain of signal transducing histidine kinase"/>
    <property type="match status" value="1"/>
</dbReference>
<dbReference type="Pfam" id="PF02518">
    <property type="entry name" value="HATPase_c"/>
    <property type="match status" value="1"/>
</dbReference>
<proteinExistence type="predicted"/>
<evidence type="ECO:0000256" key="5">
    <source>
        <dbReference type="ARBA" id="ARBA00022679"/>
    </source>
</evidence>
<evidence type="ECO:0000256" key="10">
    <source>
        <dbReference type="ARBA" id="ARBA00022989"/>
    </source>
</evidence>
<sequence>MSILRFLRYEWPYLFLYGGGLFLTVAVVYAESPAAISWTGFLYLLMLHGLLLAAFVAFRYGQALKAIRLLGEEDHEPMSMEAEAYGEVLEAREREHILELNEMQEKQREYHDFIVSWFHEIKTPISVLRLMQQTEVDKAGLEQELSRIEHYVDQALYYAKLDSFSQDYRIVPCELEPLVKEIVKARATAFISRRIRLQLDVGGLTVQSDPKWLRFIVDQLVSNSLKYTSAGGTVRITGHSASDEKQLILRDSGIGIDPEDLPRIFNRGFTGANGRSFSQSTGMGLYLAQELSVKLGHYLTCSSVPGEHTEMRIHFPKNSDRYLDTLRSGKDGGRGGTDKALSSKGSSASLVGRR</sequence>
<keyword evidence="8 16" id="KW-0418">Kinase</keyword>
<dbReference type="GO" id="GO:0004721">
    <property type="term" value="F:phosphoprotein phosphatase activity"/>
    <property type="evidence" value="ECO:0007669"/>
    <property type="project" value="TreeGrafter"/>
</dbReference>
<dbReference type="SMART" id="SM00387">
    <property type="entry name" value="HATPase_c"/>
    <property type="match status" value="1"/>
</dbReference>
<gene>
    <name evidence="16" type="ORF">MJA45_23100</name>
</gene>
<dbReference type="EMBL" id="CP130318">
    <property type="protein sequence ID" value="WNQ10475.1"/>
    <property type="molecule type" value="Genomic_DNA"/>
</dbReference>
<comment type="catalytic activity">
    <reaction evidence="1">
        <text>ATP + protein L-histidine = ADP + protein N-phospho-L-histidine.</text>
        <dbReference type="EC" id="2.7.13.3"/>
    </reaction>
</comment>
<dbReference type="GO" id="GO:0005886">
    <property type="term" value="C:plasma membrane"/>
    <property type="evidence" value="ECO:0007669"/>
    <property type="project" value="UniProtKB-SubCell"/>
</dbReference>
<dbReference type="Proteomes" id="UP001305702">
    <property type="component" value="Chromosome"/>
</dbReference>
<dbReference type="KEGG" id="paun:MJA45_23100"/>
<evidence type="ECO:0000256" key="8">
    <source>
        <dbReference type="ARBA" id="ARBA00022777"/>
    </source>
</evidence>
<dbReference type="InterPro" id="IPR050351">
    <property type="entry name" value="BphY/WalK/GraS-like"/>
</dbReference>
<keyword evidence="4" id="KW-1003">Cell membrane</keyword>
<evidence type="ECO:0000313" key="17">
    <source>
        <dbReference type="Proteomes" id="UP001305702"/>
    </source>
</evidence>
<evidence type="ECO:0000256" key="11">
    <source>
        <dbReference type="ARBA" id="ARBA00023012"/>
    </source>
</evidence>
<feature type="transmembrane region" description="Helical" evidence="14">
    <location>
        <begin position="12"/>
        <end position="30"/>
    </location>
</feature>